<dbReference type="RefSeq" id="WP_093959336.1">
    <property type="nucleotide sequence ID" value="NZ_NEWD01000002.1"/>
</dbReference>
<sequence>MSDETTDPAQNRVETHTTDLTESLPPDVQEIWYKGQRVLRTIVQIVIAFALSAPTITAIIDALGIPVDTHIGAFLASIGVATTAIAAAITRVMAIPTVNQWLVSIGLGSVPKDSLNH</sequence>
<dbReference type="EMBL" id="NEWD01000002">
    <property type="protein sequence ID" value="OXN01673.1"/>
    <property type="molecule type" value="Genomic_DNA"/>
</dbReference>
<keyword evidence="2" id="KW-1133">Transmembrane helix</keyword>
<keyword evidence="2" id="KW-0472">Membrane</keyword>
<reference evidence="3 4" key="1">
    <citation type="submission" date="2017-05" db="EMBL/GenBank/DDBJ databases">
        <title>Bifidobacterium vansinderenii sp. nov.</title>
        <authorList>
            <person name="Lugli G.A."/>
            <person name="Duranti S."/>
            <person name="Mangifesta M."/>
        </authorList>
    </citation>
    <scope>NUCLEOTIDE SEQUENCE [LARGE SCALE GENOMIC DNA]</scope>
    <source>
        <strain evidence="3 4">Tam10B</strain>
    </source>
</reference>
<evidence type="ECO:0008006" key="5">
    <source>
        <dbReference type="Google" id="ProtNLM"/>
    </source>
</evidence>
<gene>
    <name evidence="3" type="ORF">Tam10B_0115</name>
</gene>
<evidence type="ECO:0000313" key="3">
    <source>
        <dbReference type="EMBL" id="OXN01673.1"/>
    </source>
</evidence>
<feature type="region of interest" description="Disordered" evidence="1">
    <location>
        <begin position="1"/>
        <end position="22"/>
    </location>
</feature>
<evidence type="ECO:0000256" key="2">
    <source>
        <dbReference type="SAM" id="Phobius"/>
    </source>
</evidence>
<dbReference type="AlphaFoldDB" id="A0A229W1D4"/>
<comment type="caution">
    <text evidence="3">The sequence shown here is derived from an EMBL/GenBank/DDBJ whole genome shotgun (WGS) entry which is preliminary data.</text>
</comment>
<proteinExistence type="predicted"/>
<name>A0A229W1D4_9BIFI</name>
<evidence type="ECO:0000256" key="1">
    <source>
        <dbReference type="SAM" id="MobiDB-lite"/>
    </source>
</evidence>
<feature type="transmembrane region" description="Helical" evidence="2">
    <location>
        <begin position="71"/>
        <end position="94"/>
    </location>
</feature>
<dbReference type="Proteomes" id="UP000215433">
    <property type="component" value="Unassembled WGS sequence"/>
</dbReference>
<keyword evidence="4" id="KW-1185">Reference proteome</keyword>
<protein>
    <recommendedName>
        <fullName evidence="5">Holin</fullName>
    </recommendedName>
</protein>
<evidence type="ECO:0000313" key="4">
    <source>
        <dbReference type="Proteomes" id="UP000215433"/>
    </source>
</evidence>
<keyword evidence="2" id="KW-0812">Transmembrane</keyword>
<organism evidence="3 4">
    <name type="scientific">Bifidobacterium vansinderenii</name>
    <dbReference type="NCBI Taxonomy" id="1984871"/>
    <lineage>
        <taxon>Bacteria</taxon>
        <taxon>Bacillati</taxon>
        <taxon>Actinomycetota</taxon>
        <taxon>Actinomycetes</taxon>
        <taxon>Bifidobacteriales</taxon>
        <taxon>Bifidobacteriaceae</taxon>
        <taxon>Bifidobacterium</taxon>
    </lineage>
</organism>
<dbReference type="OrthoDB" id="4982928at2"/>
<accession>A0A229W1D4</accession>
<feature type="transmembrane region" description="Helical" evidence="2">
    <location>
        <begin position="42"/>
        <end position="65"/>
    </location>
</feature>